<feature type="domain" description="LysM" evidence="2">
    <location>
        <begin position="150"/>
        <end position="194"/>
    </location>
</feature>
<proteinExistence type="predicted"/>
<name>A0A4R6LGF1_9FIRM</name>
<feature type="region of interest" description="Disordered" evidence="1">
    <location>
        <begin position="83"/>
        <end position="135"/>
    </location>
</feature>
<dbReference type="Pfam" id="PF01551">
    <property type="entry name" value="Peptidase_M23"/>
    <property type="match status" value="1"/>
</dbReference>
<evidence type="ECO:0000259" key="2">
    <source>
        <dbReference type="PROSITE" id="PS51782"/>
    </source>
</evidence>
<feature type="compositionally biased region" description="Low complexity" evidence="1">
    <location>
        <begin position="108"/>
        <end position="119"/>
    </location>
</feature>
<dbReference type="InterPro" id="IPR016047">
    <property type="entry name" value="M23ase_b-sheet_dom"/>
</dbReference>
<dbReference type="InterPro" id="IPR050570">
    <property type="entry name" value="Cell_wall_metabolism_enzyme"/>
</dbReference>
<dbReference type="PROSITE" id="PS51782">
    <property type="entry name" value="LYSM"/>
    <property type="match status" value="2"/>
</dbReference>
<dbReference type="Gene3D" id="2.70.70.10">
    <property type="entry name" value="Glucose Permease (Domain IIA)"/>
    <property type="match status" value="1"/>
</dbReference>
<dbReference type="CDD" id="cd00118">
    <property type="entry name" value="LysM"/>
    <property type="match status" value="2"/>
</dbReference>
<dbReference type="Pfam" id="PF01476">
    <property type="entry name" value="LysM"/>
    <property type="match status" value="2"/>
</dbReference>
<sequence>MRRRERLTGFFIIFILLTFSAYSNSMNVGGRIGTPNNQQREIEQSSHRIQEIRNINTNISENKVNNSAEQNNNQISEQLALKEENKNSASEQASSLQAIDTDRKKIDNNFNLNRDNNSNFKTQREENNNSDNQKTVFKRKPEPQLIDQVKVHKVKKGETLWDIADKHDLNIDSLIGANNISNMNSIKPGQKFKILPVKGIIYRVSPGESVVSIARKFDLKAETIMKDNNIEDAASLKIDQKLILRGAKPEFSYQDRLDQKFMYPINTRITSYYGPRWGRMHEGIDFAAPMGSPIRAVSSGRVVYSGWATGYGYVVIIEHQRGLRTLYAHNSKLLVREGESVGKGEVISRSGNTGNSTGPHLHFEVQVNGRPENPLDYINR</sequence>
<dbReference type="PANTHER" id="PTHR21666:SF270">
    <property type="entry name" value="MUREIN HYDROLASE ACTIVATOR ENVC"/>
    <property type="match status" value="1"/>
</dbReference>
<dbReference type="CDD" id="cd12797">
    <property type="entry name" value="M23_peptidase"/>
    <property type="match status" value="1"/>
</dbReference>
<evidence type="ECO:0000313" key="4">
    <source>
        <dbReference type="Proteomes" id="UP000295064"/>
    </source>
</evidence>
<evidence type="ECO:0000256" key="1">
    <source>
        <dbReference type="SAM" id="MobiDB-lite"/>
    </source>
</evidence>
<keyword evidence="3" id="KW-0378">Hydrolase</keyword>
<dbReference type="SUPFAM" id="SSF51261">
    <property type="entry name" value="Duplicated hybrid motif"/>
    <property type="match status" value="1"/>
</dbReference>
<dbReference type="GO" id="GO:0004222">
    <property type="term" value="F:metalloendopeptidase activity"/>
    <property type="evidence" value="ECO:0007669"/>
    <property type="project" value="TreeGrafter"/>
</dbReference>
<dbReference type="InterPro" id="IPR036779">
    <property type="entry name" value="LysM_dom_sf"/>
</dbReference>
<organism evidence="3 4">
    <name type="scientific">Halanaerobium saccharolyticum</name>
    <dbReference type="NCBI Taxonomy" id="43595"/>
    <lineage>
        <taxon>Bacteria</taxon>
        <taxon>Bacillati</taxon>
        <taxon>Bacillota</taxon>
        <taxon>Clostridia</taxon>
        <taxon>Halanaerobiales</taxon>
        <taxon>Halanaerobiaceae</taxon>
        <taxon>Halanaerobium</taxon>
    </lineage>
</organism>
<reference evidence="3 4" key="1">
    <citation type="submission" date="2019-03" db="EMBL/GenBank/DDBJ databases">
        <title>Subsurface microbial communities from deep shales in Ohio and West Virginia, USA.</title>
        <authorList>
            <person name="Wrighton K."/>
        </authorList>
    </citation>
    <scope>NUCLEOTIDE SEQUENCE [LARGE SCALE GENOMIC DNA]</scope>
    <source>
        <strain evidence="3 4">MA284_T2</strain>
    </source>
</reference>
<dbReference type="SMART" id="SM00257">
    <property type="entry name" value="LysM"/>
    <property type="match status" value="2"/>
</dbReference>
<dbReference type="EMBL" id="SNWX01000029">
    <property type="protein sequence ID" value="TDO78319.1"/>
    <property type="molecule type" value="Genomic_DNA"/>
</dbReference>
<comment type="caution">
    <text evidence="3">The sequence shown here is derived from an EMBL/GenBank/DDBJ whole genome shotgun (WGS) entry which is preliminary data.</text>
</comment>
<gene>
    <name evidence="3" type="ORF">DFR79_12925</name>
</gene>
<dbReference type="Gene3D" id="3.10.350.10">
    <property type="entry name" value="LysM domain"/>
    <property type="match status" value="2"/>
</dbReference>
<dbReference type="AlphaFoldDB" id="A0A4R6LGF1"/>
<accession>A0A4R6LGF1</accession>
<dbReference type="PANTHER" id="PTHR21666">
    <property type="entry name" value="PEPTIDASE-RELATED"/>
    <property type="match status" value="1"/>
</dbReference>
<dbReference type="InterPro" id="IPR011055">
    <property type="entry name" value="Dup_hybrid_motif"/>
</dbReference>
<feature type="domain" description="LysM" evidence="2">
    <location>
        <begin position="200"/>
        <end position="244"/>
    </location>
</feature>
<dbReference type="RefSeq" id="WP_133515971.1">
    <property type="nucleotide sequence ID" value="NZ_SNWX01000029.1"/>
</dbReference>
<evidence type="ECO:0000313" key="3">
    <source>
        <dbReference type="EMBL" id="TDO78319.1"/>
    </source>
</evidence>
<dbReference type="SUPFAM" id="SSF54106">
    <property type="entry name" value="LysM domain"/>
    <property type="match status" value="1"/>
</dbReference>
<feature type="compositionally biased region" description="Polar residues" evidence="1">
    <location>
        <begin position="87"/>
        <end position="98"/>
    </location>
</feature>
<dbReference type="Proteomes" id="UP000295064">
    <property type="component" value="Unassembled WGS sequence"/>
</dbReference>
<protein>
    <submittedName>
        <fullName evidence="3">Murein DD-endopeptidase MepM/ murein hydrolase activator NlpD</fullName>
    </submittedName>
</protein>
<dbReference type="InterPro" id="IPR018392">
    <property type="entry name" value="LysM"/>
</dbReference>
<dbReference type="OrthoDB" id="9809488at2"/>